<dbReference type="FunFam" id="1.20.1250.20:FF:000218">
    <property type="entry name" value="facilitated trehalose transporter Tret1"/>
    <property type="match status" value="1"/>
</dbReference>
<evidence type="ECO:0000313" key="10">
    <source>
        <dbReference type="EMBL" id="JAV75580.1"/>
    </source>
</evidence>
<feature type="transmembrane region" description="Helical" evidence="8">
    <location>
        <begin position="170"/>
        <end position="190"/>
    </location>
</feature>
<feature type="transmembrane region" description="Helical" evidence="8">
    <location>
        <begin position="296"/>
        <end position="315"/>
    </location>
</feature>
<keyword evidence="7 8" id="KW-0472">Membrane</keyword>
<feature type="transmembrane region" description="Helical" evidence="8">
    <location>
        <begin position="89"/>
        <end position="108"/>
    </location>
</feature>
<dbReference type="PANTHER" id="PTHR48021:SF46">
    <property type="entry name" value="MAJOR FACILITATOR SUPERFAMILY (MFS) PROFILE DOMAIN-CONTAINING PROTEIN"/>
    <property type="match status" value="1"/>
</dbReference>
<dbReference type="OrthoDB" id="6818694at2759"/>
<reference evidence="10" key="1">
    <citation type="journal article" date="2016" name="Sci. Rep.">
        <title>Molecular characterization of firefly nuptial gifts: a multi-omics approach sheds light on postcopulatory sexual selection.</title>
        <authorList>
            <person name="Al-Wathiqui N."/>
            <person name="Fallon T.R."/>
            <person name="South A."/>
            <person name="Weng J.K."/>
            <person name="Lewis S.M."/>
        </authorList>
    </citation>
    <scope>NUCLEOTIDE SEQUENCE</scope>
</reference>
<dbReference type="GO" id="GO:0005886">
    <property type="term" value="C:plasma membrane"/>
    <property type="evidence" value="ECO:0007669"/>
    <property type="project" value="UniProtKB-SubCell"/>
</dbReference>
<dbReference type="InterPro" id="IPR020846">
    <property type="entry name" value="MFS_dom"/>
</dbReference>
<sequence>MKIFPVLDNIRYMQYCATVAATLSMASSSSHLAWSSPSLPKITSENSPIGVTITKDEGSWVASSFWLGSIPGCVFAGWAVERFGPRRSLLFSFFPLFIPWIAVTFAKSSITLCIARFVAGTSFSIITTSGAIYVGEISEKDIRGKLCTTFNIMKLSGSLFVLSIGPFVSYTVLAISSSVLSVIFVLVFYFMPESPHYCIKVGRREEALRNLTRLSCNNRTKSDIDEQLKDIEMTVSYAMQNKSTLWELLSKEEYRRSVIVITGIKMIQQLTGYSGIEAYMQTIIQSSGSSISPEISSIICGVVQLPAALFAAVVVDKLGRKPLMIISCSGCGIALVGEMVYFYLQDVAKDNVDSIAWLPTTGLMLYLIMNPIGIFTLPYVLLGELFATNIKSVALSASTLFGVTLGFLVTKFFEPTATALGLHTVFGLFAGACVLGALFAYFVQPETKGKTFQEIQVKLNRGKDTENNIERYAITHM</sequence>
<dbReference type="AlphaFoldDB" id="A0A1Y1LTF4"/>
<evidence type="ECO:0000256" key="6">
    <source>
        <dbReference type="ARBA" id="ARBA00022989"/>
    </source>
</evidence>
<evidence type="ECO:0000256" key="8">
    <source>
        <dbReference type="SAM" id="Phobius"/>
    </source>
</evidence>
<evidence type="ECO:0000256" key="1">
    <source>
        <dbReference type="ARBA" id="ARBA00004651"/>
    </source>
</evidence>
<organism evidence="10">
    <name type="scientific">Photinus pyralis</name>
    <name type="common">Common eastern firefly</name>
    <name type="synonym">Lampyris pyralis</name>
    <dbReference type="NCBI Taxonomy" id="7054"/>
    <lineage>
        <taxon>Eukaryota</taxon>
        <taxon>Metazoa</taxon>
        <taxon>Ecdysozoa</taxon>
        <taxon>Arthropoda</taxon>
        <taxon>Hexapoda</taxon>
        <taxon>Insecta</taxon>
        <taxon>Pterygota</taxon>
        <taxon>Neoptera</taxon>
        <taxon>Endopterygota</taxon>
        <taxon>Coleoptera</taxon>
        <taxon>Polyphaga</taxon>
        <taxon>Elateriformia</taxon>
        <taxon>Elateroidea</taxon>
        <taxon>Lampyridae</taxon>
        <taxon>Lampyrinae</taxon>
        <taxon>Photinus</taxon>
    </lineage>
</organism>
<dbReference type="KEGG" id="ppyr:116179227"/>
<feature type="domain" description="Major facilitator superfamily (MFS) profile" evidence="9">
    <location>
        <begin position="13"/>
        <end position="448"/>
    </location>
</feature>
<dbReference type="EMBL" id="GEZM01050479">
    <property type="protein sequence ID" value="JAV75580.1"/>
    <property type="molecule type" value="Transcribed_RNA"/>
</dbReference>
<dbReference type="InterPro" id="IPR036259">
    <property type="entry name" value="MFS_trans_sf"/>
</dbReference>
<evidence type="ECO:0000256" key="5">
    <source>
        <dbReference type="ARBA" id="ARBA00022692"/>
    </source>
</evidence>
<dbReference type="GO" id="GO:0022857">
    <property type="term" value="F:transmembrane transporter activity"/>
    <property type="evidence" value="ECO:0007669"/>
    <property type="project" value="InterPro"/>
</dbReference>
<evidence type="ECO:0000256" key="7">
    <source>
        <dbReference type="ARBA" id="ARBA00023136"/>
    </source>
</evidence>
<dbReference type="Gene3D" id="1.20.1250.20">
    <property type="entry name" value="MFS general substrate transporter like domains"/>
    <property type="match status" value="1"/>
</dbReference>
<dbReference type="GeneID" id="116179227"/>
<keyword evidence="3" id="KW-1003">Cell membrane</keyword>
<keyword evidence="4" id="KW-0762">Sugar transport</keyword>
<dbReference type="PROSITE" id="PS00216">
    <property type="entry name" value="SUGAR_TRANSPORT_1"/>
    <property type="match status" value="1"/>
</dbReference>
<feature type="transmembrane region" description="Helical" evidence="8">
    <location>
        <begin position="322"/>
        <end position="343"/>
    </location>
</feature>
<dbReference type="InterPro" id="IPR005829">
    <property type="entry name" value="Sugar_transporter_CS"/>
</dbReference>
<dbReference type="PANTHER" id="PTHR48021">
    <property type="match status" value="1"/>
</dbReference>
<accession>A0A1Y1LTF4</accession>
<keyword evidence="5 8" id="KW-0812">Transmembrane</keyword>
<evidence type="ECO:0000256" key="3">
    <source>
        <dbReference type="ARBA" id="ARBA00022475"/>
    </source>
</evidence>
<evidence type="ECO:0000256" key="2">
    <source>
        <dbReference type="ARBA" id="ARBA00022448"/>
    </source>
</evidence>
<feature type="transmembrane region" description="Helical" evidence="8">
    <location>
        <begin position="393"/>
        <end position="413"/>
    </location>
</feature>
<feature type="transmembrane region" description="Helical" evidence="8">
    <location>
        <begin position="419"/>
        <end position="443"/>
    </location>
</feature>
<comment type="subcellular location">
    <subcellularLocation>
        <location evidence="1">Cell membrane</location>
        <topology evidence="1">Multi-pass membrane protein</topology>
    </subcellularLocation>
</comment>
<dbReference type="InterPro" id="IPR050549">
    <property type="entry name" value="MFS_Trehalose_Transporter"/>
</dbReference>
<feature type="transmembrane region" description="Helical" evidence="8">
    <location>
        <begin position="59"/>
        <end position="80"/>
    </location>
</feature>
<protein>
    <recommendedName>
        <fullName evidence="9">Major facilitator superfamily (MFS) profile domain-containing protein</fullName>
    </recommendedName>
</protein>
<dbReference type="RefSeq" id="XP_031354818.1">
    <property type="nucleotide sequence ID" value="XM_031498958.1"/>
</dbReference>
<dbReference type="SUPFAM" id="SSF103473">
    <property type="entry name" value="MFS general substrate transporter"/>
    <property type="match status" value="1"/>
</dbReference>
<proteinExistence type="predicted"/>
<evidence type="ECO:0000256" key="4">
    <source>
        <dbReference type="ARBA" id="ARBA00022597"/>
    </source>
</evidence>
<keyword evidence="6 8" id="KW-1133">Transmembrane helix</keyword>
<name>A0A1Y1LTF4_PHOPY</name>
<dbReference type="Pfam" id="PF00083">
    <property type="entry name" value="Sugar_tr"/>
    <property type="match status" value="1"/>
</dbReference>
<keyword evidence="2" id="KW-0813">Transport</keyword>
<dbReference type="PROSITE" id="PS50850">
    <property type="entry name" value="MFS"/>
    <property type="match status" value="1"/>
</dbReference>
<evidence type="ECO:0000259" key="9">
    <source>
        <dbReference type="PROSITE" id="PS50850"/>
    </source>
</evidence>
<feature type="transmembrane region" description="Helical" evidence="8">
    <location>
        <begin position="363"/>
        <end position="381"/>
    </location>
</feature>
<feature type="transmembrane region" description="Helical" evidence="8">
    <location>
        <begin position="114"/>
        <end position="134"/>
    </location>
</feature>
<dbReference type="InterPro" id="IPR005828">
    <property type="entry name" value="MFS_sugar_transport-like"/>
</dbReference>